<name>A0A1B6CJU5_9HEMI</name>
<dbReference type="Gene3D" id="3.30.420.10">
    <property type="entry name" value="Ribonuclease H-like superfamily/Ribonuclease H"/>
    <property type="match status" value="1"/>
</dbReference>
<feature type="non-terminal residue" evidence="2">
    <location>
        <position position="1"/>
    </location>
</feature>
<dbReference type="EMBL" id="GEDC01023600">
    <property type="protein sequence ID" value="JAS13698.1"/>
    <property type="molecule type" value="Transcribed_RNA"/>
</dbReference>
<evidence type="ECO:0000256" key="1">
    <source>
        <dbReference type="SAM" id="Phobius"/>
    </source>
</evidence>
<gene>
    <name evidence="2" type="ORF">g.2336</name>
</gene>
<dbReference type="GO" id="GO:0003676">
    <property type="term" value="F:nucleic acid binding"/>
    <property type="evidence" value="ECO:0007669"/>
    <property type="project" value="InterPro"/>
</dbReference>
<feature type="non-terminal residue" evidence="2">
    <location>
        <position position="168"/>
    </location>
</feature>
<keyword evidence="1" id="KW-0472">Membrane</keyword>
<keyword evidence="1" id="KW-0812">Transmembrane</keyword>
<dbReference type="InterPro" id="IPR012337">
    <property type="entry name" value="RNaseH-like_sf"/>
</dbReference>
<organism evidence="2">
    <name type="scientific">Clastoptera arizonana</name>
    <name type="common">Arizona spittle bug</name>
    <dbReference type="NCBI Taxonomy" id="38151"/>
    <lineage>
        <taxon>Eukaryota</taxon>
        <taxon>Metazoa</taxon>
        <taxon>Ecdysozoa</taxon>
        <taxon>Arthropoda</taxon>
        <taxon>Hexapoda</taxon>
        <taxon>Insecta</taxon>
        <taxon>Pterygota</taxon>
        <taxon>Neoptera</taxon>
        <taxon>Paraneoptera</taxon>
        <taxon>Hemiptera</taxon>
        <taxon>Auchenorrhyncha</taxon>
        <taxon>Cercopoidea</taxon>
        <taxon>Clastopteridae</taxon>
        <taxon>Clastoptera</taxon>
    </lineage>
</organism>
<evidence type="ECO:0000313" key="2">
    <source>
        <dbReference type="EMBL" id="JAS13698.1"/>
    </source>
</evidence>
<dbReference type="SUPFAM" id="SSF53098">
    <property type="entry name" value="Ribonuclease H-like"/>
    <property type="match status" value="1"/>
</dbReference>
<keyword evidence="1" id="KW-1133">Transmembrane helix</keyword>
<dbReference type="AlphaFoldDB" id="A0A1B6CJU5"/>
<reference evidence="2" key="1">
    <citation type="submission" date="2015-12" db="EMBL/GenBank/DDBJ databases">
        <title>De novo transcriptome assembly of four potential Pierce s Disease insect vectors from Arizona vineyards.</title>
        <authorList>
            <person name="Tassone E.E."/>
        </authorList>
    </citation>
    <scope>NUCLEOTIDE SEQUENCE</scope>
</reference>
<dbReference type="InterPro" id="IPR036397">
    <property type="entry name" value="RNaseH_sf"/>
</dbReference>
<dbReference type="CDD" id="cd09276">
    <property type="entry name" value="Rnase_HI_RT_non_LTR"/>
    <property type="match status" value="1"/>
</dbReference>
<proteinExistence type="predicted"/>
<sequence length="168" mass="20240">LDLQNILLYSPLKQWPYLKLLSILNKWIMIFSLFFLDSLSVLTAISNFAKPNSTSYLITWIKEKILQLNNMNKSVQFYWIPSHCGILNNEKVDLLAKQAIKNGIDTQILIPHKDFTSEWKEEMFEEFFNWWEDMGKGQYYMNNFFNHKRRPWFINEEVDRRTIATLYI</sequence>
<accession>A0A1B6CJU5</accession>
<protein>
    <submittedName>
        <fullName evidence="2">Uncharacterized protein</fullName>
    </submittedName>
</protein>
<feature type="transmembrane region" description="Helical" evidence="1">
    <location>
        <begin position="27"/>
        <end position="49"/>
    </location>
</feature>